<protein>
    <submittedName>
        <fullName evidence="2">Uncharacterized protein</fullName>
    </submittedName>
</protein>
<evidence type="ECO:0000313" key="3">
    <source>
        <dbReference type="Proteomes" id="UP001283361"/>
    </source>
</evidence>
<gene>
    <name evidence="2" type="ORF">RRG08_000783</name>
</gene>
<keyword evidence="1" id="KW-0472">Membrane</keyword>
<name>A0AAE1D594_9GAST</name>
<keyword evidence="1" id="KW-0812">Transmembrane</keyword>
<evidence type="ECO:0000256" key="1">
    <source>
        <dbReference type="SAM" id="Phobius"/>
    </source>
</evidence>
<dbReference type="AlphaFoldDB" id="A0AAE1D594"/>
<organism evidence="2 3">
    <name type="scientific">Elysia crispata</name>
    <name type="common">lettuce slug</name>
    <dbReference type="NCBI Taxonomy" id="231223"/>
    <lineage>
        <taxon>Eukaryota</taxon>
        <taxon>Metazoa</taxon>
        <taxon>Spiralia</taxon>
        <taxon>Lophotrochozoa</taxon>
        <taxon>Mollusca</taxon>
        <taxon>Gastropoda</taxon>
        <taxon>Heterobranchia</taxon>
        <taxon>Euthyneura</taxon>
        <taxon>Panpulmonata</taxon>
        <taxon>Sacoglossa</taxon>
        <taxon>Placobranchoidea</taxon>
        <taxon>Plakobranchidae</taxon>
        <taxon>Elysia</taxon>
    </lineage>
</organism>
<evidence type="ECO:0000313" key="2">
    <source>
        <dbReference type="EMBL" id="KAK3757817.1"/>
    </source>
</evidence>
<feature type="transmembrane region" description="Helical" evidence="1">
    <location>
        <begin position="12"/>
        <end position="33"/>
    </location>
</feature>
<keyword evidence="1" id="KW-1133">Transmembrane helix</keyword>
<comment type="caution">
    <text evidence="2">The sequence shown here is derived from an EMBL/GenBank/DDBJ whole genome shotgun (WGS) entry which is preliminary data.</text>
</comment>
<accession>A0AAE1D594</accession>
<keyword evidence="3" id="KW-1185">Reference proteome</keyword>
<reference evidence="2" key="1">
    <citation type="journal article" date="2023" name="G3 (Bethesda)">
        <title>A reference genome for the long-term kleptoplast-retaining sea slug Elysia crispata morphotype clarki.</title>
        <authorList>
            <person name="Eastman K.E."/>
            <person name="Pendleton A.L."/>
            <person name="Shaikh M.A."/>
            <person name="Suttiyut T."/>
            <person name="Ogas R."/>
            <person name="Tomko P."/>
            <person name="Gavelis G."/>
            <person name="Widhalm J.R."/>
            <person name="Wisecaver J.H."/>
        </authorList>
    </citation>
    <scope>NUCLEOTIDE SEQUENCE</scope>
    <source>
        <strain evidence="2">ECLA1</strain>
    </source>
</reference>
<dbReference type="EMBL" id="JAWDGP010005320">
    <property type="protein sequence ID" value="KAK3757817.1"/>
    <property type="molecule type" value="Genomic_DNA"/>
</dbReference>
<sequence length="78" mass="8266">MAANIYPGAPPGLMNGCNIVTVIIYLYLVLLIAPEMRVMSTAASLGQSQPEIRVMSTAASLPQSQPEMYILTAAKVLA</sequence>
<dbReference type="Proteomes" id="UP001283361">
    <property type="component" value="Unassembled WGS sequence"/>
</dbReference>
<proteinExistence type="predicted"/>